<dbReference type="FunFam" id="2.60.40.10:FF:000093">
    <property type="entry name" value="Down syndrome cell adhesion molecule, isoform B"/>
    <property type="match status" value="1"/>
</dbReference>
<dbReference type="GO" id="GO:0016020">
    <property type="term" value="C:membrane"/>
    <property type="evidence" value="ECO:0007669"/>
    <property type="project" value="UniProtKB-SubCell"/>
</dbReference>
<dbReference type="EMBL" id="CALNXJ010000026">
    <property type="protein sequence ID" value="CAH3131534.1"/>
    <property type="molecule type" value="Genomic_DNA"/>
</dbReference>
<dbReference type="Gene3D" id="1.10.287.70">
    <property type="match status" value="1"/>
</dbReference>
<dbReference type="InterPro" id="IPR013783">
    <property type="entry name" value="Ig-like_fold"/>
</dbReference>
<evidence type="ECO:0000256" key="8">
    <source>
        <dbReference type="SAM" id="Phobius"/>
    </source>
</evidence>
<evidence type="ECO:0000313" key="11">
    <source>
        <dbReference type="EMBL" id="CAH3131534.1"/>
    </source>
</evidence>
<dbReference type="SMART" id="SM00209">
    <property type="entry name" value="TSP1"/>
    <property type="match status" value="6"/>
</dbReference>
<comment type="caution">
    <text evidence="11">The sequence shown here is derived from an EMBL/GenBank/DDBJ whole genome shotgun (WGS) entry which is preliminary data.</text>
</comment>
<dbReference type="InterPro" id="IPR036383">
    <property type="entry name" value="TSP1_rpt_sf"/>
</dbReference>
<dbReference type="Gene3D" id="2.60.120.200">
    <property type="match status" value="1"/>
</dbReference>
<feature type="domain" description="Fibronectin type-III" evidence="10">
    <location>
        <begin position="1216"/>
        <end position="1318"/>
    </location>
</feature>
<reference evidence="11 12" key="1">
    <citation type="submission" date="2022-05" db="EMBL/GenBank/DDBJ databases">
        <authorList>
            <consortium name="Genoscope - CEA"/>
            <person name="William W."/>
        </authorList>
    </citation>
    <scope>NUCLEOTIDE SEQUENCE [LARGE SCALE GENOMIC DNA]</scope>
</reference>
<feature type="domain" description="Fibronectin type-III" evidence="10">
    <location>
        <begin position="1012"/>
        <end position="1110"/>
    </location>
</feature>
<dbReference type="InterPro" id="IPR000884">
    <property type="entry name" value="TSP1_rpt"/>
</dbReference>
<dbReference type="SUPFAM" id="SSF81324">
    <property type="entry name" value="Voltage-gated potassium channels"/>
    <property type="match status" value="1"/>
</dbReference>
<gene>
    <name evidence="11" type="ORF">PMEA_00014632</name>
</gene>
<dbReference type="Pfam" id="PF00090">
    <property type="entry name" value="TSP_1"/>
    <property type="match status" value="6"/>
</dbReference>
<dbReference type="Gene3D" id="2.60.40.10">
    <property type="entry name" value="Immunoglobulins"/>
    <property type="match status" value="6"/>
</dbReference>
<proteinExistence type="predicted"/>
<keyword evidence="6 8" id="KW-0472">Membrane</keyword>
<feature type="transmembrane region" description="Helical" evidence="8">
    <location>
        <begin position="1514"/>
        <end position="1534"/>
    </location>
</feature>
<dbReference type="Pfam" id="PF00041">
    <property type="entry name" value="fn3"/>
    <property type="match status" value="6"/>
</dbReference>
<feature type="domain" description="Fibronectin type-III" evidence="10">
    <location>
        <begin position="910"/>
        <end position="1007"/>
    </location>
</feature>
<dbReference type="PROSITE" id="PS50853">
    <property type="entry name" value="FN3"/>
    <property type="match status" value="6"/>
</dbReference>
<dbReference type="PANTHER" id="PTHR22906">
    <property type="entry name" value="PROPERDIN"/>
    <property type="match status" value="1"/>
</dbReference>
<evidence type="ECO:0000259" key="10">
    <source>
        <dbReference type="PROSITE" id="PS50853"/>
    </source>
</evidence>
<dbReference type="SUPFAM" id="SSF82895">
    <property type="entry name" value="TSP-1 type 1 repeat"/>
    <property type="match status" value="6"/>
</dbReference>
<dbReference type="InterPro" id="IPR036116">
    <property type="entry name" value="FN3_sf"/>
</dbReference>
<dbReference type="PROSITE" id="PS50092">
    <property type="entry name" value="TSP1"/>
    <property type="match status" value="6"/>
</dbReference>
<dbReference type="InterPro" id="IPR052065">
    <property type="entry name" value="Compl_asym_regulator"/>
</dbReference>
<accession>A0AAU9X0K4</accession>
<keyword evidence="4" id="KW-0677">Repeat</keyword>
<dbReference type="InterPro" id="IPR013099">
    <property type="entry name" value="K_chnl_dom"/>
</dbReference>
<keyword evidence="3 9" id="KW-0732">Signal</keyword>
<dbReference type="SUPFAM" id="SSF49265">
    <property type="entry name" value="Fibronectin type III"/>
    <property type="match status" value="3"/>
</dbReference>
<dbReference type="SUPFAM" id="SSF49899">
    <property type="entry name" value="Concanavalin A-like lectins/glucanases"/>
    <property type="match status" value="1"/>
</dbReference>
<dbReference type="InterPro" id="IPR003961">
    <property type="entry name" value="FN3_dom"/>
</dbReference>
<organism evidence="11 12">
    <name type="scientific">Pocillopora meandrina</name>
    <dbReference type="NCBI Taxonomy" id="46732"/>
    <lineage>
        <taxon>Eukaryota</taxon>
        <taxon>Metazoa</taxon>
        <taxon>Cnidaria</taxon>
        <taxon>Anthozoa</taxon>
        <taxon>Hexacorallia</taxon>
        <taxon>Scleractinia</taxon>
        <taxon>Astrocoeniina</taxon>
        <taxon>Pocilloporidae</taxon>
        <taxon>Pocillopora</taxon>
    </lineage>
</organism>
<evidence type="ECO:0000256" key="6">
    <source>
        <dbReference type="ARBA" id="ARBA00023136"/>
    </source>
</evidence>
<feature type="chain" id="PRO_5043728948" description="Fibronectin type-III domain-containing protein" evidence="9">
    <location>
        <begin position="27"/>
        <end position="1818"/>
    </location>
</feature>
<dbReference type="FunFam" id="2.20.100.10:FF:000007">
    <property type="entry name" value="Thrombospondin 1"/>
    <property type="match status" value="1"/>
</dbReference>
<protein>
    <recommendedName>
        <fullName evidence="10">Fibronectin type-III domain-containing protein</fullName>
    </recommendedName>
</protein>
<dbReference type="Pfam" id="PF13385">
    <property type="entry name" value="Laminin_G_3"/>
    <property type="match status" value="1"/>
</dbReference>
<evidence type="ECO:0000256" key="7">
    <source>
        <dbReference type="ARBA" id="ARBA00023157"/>
    </source>
</evidence>
<dbReference type="Gene3D" id="2.20.100.10">
    <property type="entry name" value="Thrombospondin type-1 (TSP1) repeat"/>
    <property type="match status" value="6"/>
</dbReference>
<feature type="transmembrane region" description="Helical" evidence="8">
    <location>
        <begin position="1448"/>
        <end position="1469"/>
    </location>
</feature>
<dbReference type="FunFam" id="2.20.100.10:FF:000001">
    <property type="entry name" value="semaphorin-5A isoform X1"/>
    <property type="match status" value="5"/>
</dbReference>
<evidence type="ECO:0000256" key="4">
    <source>
        <dbReference type="ARBA" id="ARBA00022737"/>
    </source>
</evidence>
<feature type="signal peptide" evidence="9">
    <location>
        <begin position="1"/>
        <end position="26"/>
    </location>
</feature>
<evidence type="ECO:0000256" key="3">
    <source>
        <dbReference type="ARBA" id="ARBA00022729"/>
    </source>
</evidence>
<keyword evidence="2 8" id="KW-0812">Transmembrane</keyword>
<evidence type="ECO:0000256" key="5">
    <source>
        <dbReference type="ARBA" id="ARBA00022989"/>
    </source>
</evidence>
<feature type="domain" description="Fibronectin type-III" evidence="10">
    <location>
        <begin position="1115"/>
        <end position="1211"/>
    </location>
</feature>
<dbReference type="SMART" id="SM00060">
    <property type="entry name" value="FN3"/>
    <property type="match status" value="6"/>
</dbReference>
<evidence type="ECO:0000256" key="1">
    <source>
        <dbReference type="ARBA" id="ARBA00004167"/>
    </source>
</evidence>
<dbReference type="CDD" id="cd00063">
    <property type="entry name" value="FN3"/>
    <property type="match status" value="6"/>
</dbReference>
<feature type="domain" description="Fibronectin type-III" evidence="10">
    <location>
        <begin position="710"/>
        <end position="806"/>
    </location>
</feature>
<feature type="transmembrane region" description="Helical" evidence="8">
    <location>
        <begin position="1684"/>
        <end position="1706"/>
    </location>
</feature>
<comment type="subcellular location">
    <subcellularLocation>
        <location evidence="1">Membrane</location>
        <topology evidence="1">Single-pass membrane protein</topology>
    </subcellularLocation>
</comment>
<feature type="domain" description="Fibronectin type-III" evidence="10">
    <location>
        <begin position="811"/>
        <end position="905"/>
    </location>
</feature>
<name>A0AAU9X0K4_9CNID</name>
<evidence type="ECO:0000256" key="2">
    <source>
        <dbReference type="ARBA" id="ARBA00022692"/>
    </source>
</evidence>
<sequence length="1818" mass="202337">MEIFFGKACSPVTVLILQQCLHLANGLTVAGDDPWYQKASYYWPFNTLKDPGILDQRGTTSVQAYSKNGLQLDGFLGSWADLGNFSFHCISNPEACKTGFTATFWLRVDERQNKRFVMQIGSATQAVGTTMQIDGDYFGVYVNGRATQRHVQVNWTYASWIFVALSWNKIENKIGVLLNCSSVSYEKYNVGASYRYSSVPPNNMLILGASNARLNSIKMTIDELAIWNGVLSKQDVCYIMESKAVDGKYTEWSTFSPCTVTCGLGVKTRNRSCTNPPPKHGGSLCQGSTIDSEDCFLRDCPIHGNYSAWSEFSSCTFTCGGGKQYRTRTCTHPSPRYGGLNCSALGPELEEVDCSENPCPIHGRYSGWSDYSECSTSCGTGTKTRTRTCTQPAPQYGGKDCTMFGPTNEQLSCFVKVCPVDGNYSNWSVFSLCTKSCGVGKKTRTRKCDNPFPVGEGRNCSHLGPSIENQPCNIEVCPVSGGYTHWSVFSPCTKSCAGGTHFRTRNCTNPRPEAGGLDCTRIGPPREVVPCNTKPCPVDGGYGEWSDFSSCSRSCGGGESVRARQCNNPAPEYEGKGCSLLGPARESRDCNTKRCPDISFIAPVRFPGETFTPDLMNKNSKIFQALANKIRYNVLSIYDENSALDSVEVKSCGFADAPGAVVQCVLQFNFMAAQYNGIIALQDALAVKKMLHKMEAKAEYINSAAVPSDAPENVTARNTSSQSIMVTWNKIRPRTVVGGDILGYRVLYTTQEDATRWSRVISGEENTKAELKDLKIYTMYCVRVMGYNRRGDGIASLPVCAYTDKDVPDGAPANVTARNLSSTELFVEWDRLPEKYLHGVLLGYQMNLTRVATNVTEVVKILPNVTSHRFSGLVMYNCYVISIAAINEIGIGVVSQGVIVWTDEGVPSRAPNISQIYYTSSTSIRVHWDPLPPRYIHGRLLGYRVEYRGVEPGYLNTWKTVVVGANIYDATIYGLKKYGAYVFQVGAFTRKGEGLLSKGYMIRTDEDVPSKPPQNFTVAKDNSTSTSLFIHWRPVPVNHQNGVILGYRILYKKSWSSQEKLRSRNVSAESTTVELKNLSKYTEYDVTILAYTSKGNGVRAKFFTVSTKEDRPSRPPTLTKVFNTSSTNIKVNWNPIAHGYVHGVLSGYVVLYRAMNESQDLYKDHEVGPNSTSVELTGLWKYTNYGIRVLGFTRMGWGVISPEVLVQTDEDAPGRPPENVQCISKFTPTTIPVSWKPIGNPYYVHGILLGYTVTYRALRNPNEELSEREKNITVGPSTFSLELRNLESFTIYSIEVRAFTRKGNGTPSSIIFAETCNCNKKLYTNYWLNPPYMAKGESGNVSGIFPPILRLVVRSCCGDCKQHGYTEIDFLYSGHNSAAKKSTEKQVREAIDDAKELSFPVSGRMEQLDYSNEYGFAPLVQSAGVSFIVAGDEPGATAKMVVKAVLNLWPLIVTVFISAFFSGIVMWLMDFIFNAQEFPSSPIRGPIEGMWWAFVTMTTLGYGDRVPRGIHSKLFGIVWINCGLIIIALVISFITTSLTMNVMKSDIAVYGSKVSAIADTPEFRLGTRLNARMHGVATIEDLYQSLKDRRVDGALIDSYTVGSRKELFSDGVLRMTKIISYSSAYGVVMAGQARKLQKCFREFLREERVSVFQIITDNVQGVTGLQKDNTAEKTENLFDAESVVYIQTMTWCGGAFGVLTVIFLLYELTTRKNRNPSPKRLEYSDYLESLNKQKPRDKYDNSKETMKTILTEFHKNCRLRLENLKAKHRRELRLLTRLKQEQADKGGTEILNGNVHKNNFAFPFRRSIVRHHQNGVVS</sequence>
<dbReference type="PANTHER" id="PTHR22906:SF54">
    <property type="entry name" value="IG-LIKE DOMAIN-CONTAINING PROTEIN"/>
    <property type="match status" value="1"/>
</dbReference>
<keyword evidence="7" id="KW-1015">Disulfide bond</keyword>
<dbReference type="Pfam" id="PF07885">
    <property type="entry name" value="Ion_trans_2"/>
    <property type="match status" value="1"/>
</dbReference>
<keyword evidence="12" id="KW-1185">Reference proteome</keyword>
<dbReference type="FunFam" id="2.60.40.10:FF:000028">
    <property type="entry name" value="Neuronal cell adhesion molecule"/>
    <property type="match status" value="5"/>
</dbReference>
<evidence type="ECO:0000256" key="9">
    <source>
        <dbReference type="SAM" id="SignalP"/>
    </source>
</evidence>
<dbReference type="InterPro" id="IPR013320">
    <property type="entry name" value="ConA-like_dom_sf"/>
</dbReference>
<dbReference type="Proteomes" id="UP001159428">
    <property type="component" value="Unassembled WGS sequence"/>
</dbReference>
<keyword evidence="5 8" id="KW-1133">Transmembrane helix</keyword>
<evidence type="ECO:0000313" key="12">
    <source>
        <dbReference type="Proteomes" id="UP001159428"/>
    </source>
</evidence>